<dbReference type="PROSITE" id="PS51257">
    <property type="entry name" value="PROKAR_LIPOPROTEIN"/>
    <property type="match status" value="1"/>
</dbReference>
<organism evidence="1 2">
    <name type="scientific">Algoriphagus formosus</name>
    <dbReference type="NCBI Taxonomy" id="2007308"/>
    <lineage>
        <taxon>Bacteria</taxon>
        <taxon>Pseudomonadati</taxon>
        <taxon>Bacteroidota</taxon>
        <taxon>Cytophagia</taxon>
        <taxon>Cytophagales</taxon>
        <taxon>Cyclobacteriaceae</taxon>
        <taxon>Algoriphagus</taxon>
    </lineage>
</organism>
<dbReference type="Proteomes" id="UP000295438">
    <property type="component" value="Unassembled WGS sequence"/>
</dbReference>
<proteinExistence type="predicted"/>
<dbReference type="InterPro" id="IPR025316">
    <property type="entry name" value="DUF4221"/>
</dbReference>
<gene>
    <name evidence="1" type="ORF">E1898_10300</name>
</gene>
<sequence>MMRKLPIYLLILTLFSCGGDPETSKATRDLEITYEIDTVMVDPGDHFFFLNWGLGIADVSADKKMLFNLNPQTFLLEIVDLDALALKETVQLEKEGPNGVGGGFISKIQVLDNGNLLLFDFQKIFEITPKGKLVRSYEFDKSKLSGYDFGETDEVETMGIFSPDGKRFIGQLTDEDFKKPAKGLAFVDTETMEIQVEETDAISKLDEYRIMFEMGGNSMMSTGEQVFMDVIAGDFVFSNTGFNEIYVYDFDADSLIHHQYQAELSSNERILDYPQRVESREALMEVMKEKNEQVRFGPLIPQPDKNLIWRLTKDKDRMIADSVIYKNVVTIFDSDYQMLHEEVVEKFPGSNMSFFKDGMLYAYINLDDEMAFVRVKPSISE</sequence>
<evidence type="ECO:0000313" key="1">
    <source>
        <dbReference type="EMBL" id="TDK44064.1"/>
    </source>
</evidence>
<dbReference type="RefSeq" id="WP_133390806.1">
    <property type="nucleotide sequence ID" value="NZ_SMUW01000034.1"/>
</dbReference>
<dbReference type="EMBL" id="SMUW01000034">
    <property type="protein sequence ID" value="TDK44064.1"/>
    <property type="molecule type" value="Genomic_DNA"/>
</dbReference>
<dbReference type="Pfam" id="PF13970">
    <property type="entry name" value="DUF4221"/>
    <property type="match status" value="1"/>
</dbReference>
<keyword evidence="2" id="KW-1185">Reference proteome</keyword>
<evidence type="ECO:0000313" key="2">
    <source>
        <dbReference type="Proteomes" id="UP000295438"/>
    </source>
</evidence>
<accession>A0A4R5UXI9</accession>
<protein>
    <submittedName>
        <fullName evidence="1">DUF4221 domain-containing protein</fullName>
    </submittedName>
</protein>
<reference evidence="1 2" key="1">
    <citation type="submission" date="2019-03" db="EMBL/GenBank/DDBJ databases">
        <title>Algoriphagus aquimaris sp. nov., isolated form marine sediment in Pohang, Korea.</title>
        <authorList>
            <person name="Kim J."/>
            <person name="Yoon S.-H."/>
            <person name="Lee S.-S."/>
        </authorList>
    </citation>
    <scope>NUCLEOTIDE SEQUENCE [LARGE SCALE GENOMIC DNA]</scope>
    <source>
        <strain evidence="1 2">F21</strain>
    </source>
</reference>
<dbReference type="AlphaFoldDB" id="A0A4R5UXI9"/>
<comment type="caution">
    <text evidence="1">The sequence shown here is derived from an EMBL/GenBank/DDBJ whole genome shotgun (WGS) entry which is preliminary data.</text>
</comment>
<name>A0A4R5UXI9_9BACT</name>